<comment type="caution">
    <text evidence="2">The sequence shown here is derived from an EMBL/GenBank/DDBJ whole genome shotgun (WGS) entry which is preliminary data.</text>
</comment>
<gene>
    <name evidence="2" type="ORF">A0H81_08544</name>
</gene>
<evidence type="ECO:0000256" key="1">
    <source>
        <dbReference type="SAM" id="MobiDB-lite"/>
    </source>
</evidence>
<protein>
    <submittedName>
        <fullName evidence="2">Uncharacterized protein</fullName>
    </submittedName>
</protein>
<feature type="region of interest" description="Disordered" evidence="1">
    <location>
        <begin position="59"/>
        <end position="79"/>
    </location>
</feature>
<accession>A0A1C7M4R3</accession>
<sequence length="119" mass="13527">MGYTVMMSWISDSRSIRPSLKLSAKTYPFRPYIPYPPSAMSNSMLSSFSSTLRILLNTPMVPPEPKPETKDVPLEDIPQSPSIYTRSLSRRLSTQRHYLAFERSTMSTFGNVFVCPLQS</sequence>
<organism evidence="2 3">
    <name type="scientific">Grifola frondosa</name>
    <name type="common">Maitake</name>
    <name type="synonym">Polyporus frondosus</name>
    <dbReference type="NCBI Taxonomy" id="5627"/>
    <lineage>
        <taxon>Eukaryota</taxon>
        <taxon>Fungi</taxon>
        <taxon>Dikarya</taxon>
        <taxon>Basidiomycota</taxon>
        <taxon>Agaricomycotina</taxon>
        <taxon>Agaricomycetes</taxon>
        <taxon>Polyporales</taxon>
        <taxon>Grifolaceae</taxon>
        <taxon>Grifola</taxon>
    </lineage>
</organism>
<reference evidence="2 3" key="1">
    <citation type="submission" date="2016-03" db="EMBL/GenBank/DDBJ databases">
        <title>Whole genome sequencing of Grifola frondosa 9006-11.</title>
        <authorList>
            <person name="Min B."/>
            <person name="Park H."/>
            <person name="Kim J.-G."/>
            <person name="Cho H."/>
            <person name="Oh Y.-L."/>
            <person name="Kong W.-S."/>
            <person name="Choi I.-G."/>
        </authorList>
    </citation>
    <scope>NUCLEOTIDE SEQUENCE [LARGE SCALE GENOMIC DNA]</scope>
    <source>
        <strain evidence="2 3">9006-11</strain>
    </source>
</reference>
<keyword evidence="3" id="KW-1185">Reference proteome</keyword>
<dbReference type="Proteomes" id="UP000092993">
    <property type="component" value="Unassembled WGS sequence"/>
</dbReference>
<dbReference type="AlphaFoldDB" id="A0A1C7M4R3"/>
<evidence type="ECO:0000313" key="3">
    <source>
        <dbReference type="Proteomes" id="UP000092993"/>
    </source>
</evidence>
<evidence type="ECO:0000313" key="2">
    <source>
        <dbReference type="EMBL" id="OBZ71386.1"/>
    </source>
</evidence>
<dbReference type="OrthoDB" id="2804071at2759"/>
<name>A0A1C7M4R3_GRIFR</name>
<dbReference type="EMBL" id="LUGG01000011">
    <property type="protein sequence ID" value="OBZ71386.1"/>
    <property type="molecule type" value="Genomic_DNA"/>
</dbReference>
<proteinExistence type="predicted"/>